<evidence type="ECO:0000259" key="7">
    <source>
        <dbReference type="Pfam" id="PF00534"/>
    </source>
</evidence>
<dbReference type="Pfam" id="PF00534">
    <property type="entry name" value="Glycos_transf_1"/>
    <property type="match status" value="1"/>
</dbReference>
<dbReference type="GO" id="GO:0102986">
    <property type="term" value="F:trehalose synthase activity"/>
    <property type="evidence" value="ECO:0007669"/>
    <property type="project" value="UniProtKB-EC"/>
</dbReference>
<keyword evidence="3" id="KW-0313">Glucose metabolism</keyword>
<protein>
    <submittedName>
        <fullName evidence="9">Trehalose synthase</fullName>
        <ecNumber evidence="9">2.4.1.245</ecNumber>
    </submittedName>
</protein>
<keyword evidence="5 9" id="KW-0808">Transferase</keyword>
<evidence type="ECO:0000313" key="10">
    <source>
        <dbReference type="Proteomes" id="UP000631670"/>
    </source>
</evidence>
<evidence type="ECO:0000256" key="3">
    <source>
        <dbReference type="ARBA" id="ARBA00022526"/>
    </source>
</evidence>
<dbReference type="InterPro" id="IPR001296">
    <property type="entry name" value="Glyco_trans_1"/>
</dbReference>
<reference evidence="9 10" key="1">
    <citation type="submission" date="2020-10" db="EMBL/GenBank/DDBJ databases">
        <title>Sequencing the genomes of 1000 actinobacteria strains.</title>
        <authorList>
            <person name="Klenk H.-P."/>
        </authorList>
    </citation>
    <scope>NUCLEOTIDE SEQUENCE [LARGE SCALE GENOMIC DNA]</scope>
    <source>
        <strain evidence="9 10">DSM 44653</strain>
    </source>
</reference>
<dbReference type="Proteomes" id="UP000631670">
    <property type="component" value="Unassembled WGS sequence"/>
</dbReference>
<evidence type="ECO:0000256" key="2">
    <source>
        <dbReference type="ARBA" id="ARBA00011738"/>
    </source>
</evidence>
<evidence type="ECO:0000313" key="9">
    <source>
        <dbReference type="EMBL" id="MBE1495757.1"/>
    </source>
</evidence>
<comment type="caution">
    <text evidence="9">The sequence shown here is derived from an EMBL/GenBank/DDBJ whole genome shotgun (WGS) entry which is preliminary data.</text>
</comment>
<dbReference type="EC" id="2.4.1.245" evidence="9"/>
<dbReference type="Pfam" id="PF21269">
    <property type="entry name" value="TreT_GT1"/>
    <property type="match status" value="1"/>
</dbReference>
<evidence type="ECO:0000256" key="1">
    <source>
        <dbReference type="ARBA" id="ARBA00009481"/>
    </source>
</evidence>
<evidence type="ECO:0000259" key="8">
    <source>
        <dbReference type="Pfam" id="PF21269"/>
    </source>
</evidence>
<dbReference type="InterPro" id="IPR049438">
    <property type="entry name" value="TreT_GT1"/>
</dbReference>
<comment type="similarity">
    <text evidence="1">Belongs to the glycosyltransferase group 1 family. Glycosyltransferase 4 subfamily.</text>
</comment>
<evidence type="ECO:0000256" key="4">
    <source>
        <dbReference type="ARBA" id="ARBA00022676"/>
    </source>
</evidence>
<evidence type="ECO:0000256" key="5">
    <source>
        <dbReference type="ARBA" id="ARBA00022679"/>
    </source>
</evidence>
<dbReference type="EMBL" id="JADBEG010000001">
    <property type="protein sequence ID" value="MBE1495757.1"/>
    <property type="molecule type" value="Genomic_DNA"/>
</dbReference>
<keyword evidence="4 9" id="KW-0328">Glycosyltransferase</keyword>
<evidence type="ECO:0000256" key="6">
    <source>
        <dbReference type="ARBA" id="ARBA00023277"/>
    </source>
</evidence>
<dbReference type="SUPFAM" id="SSF53756">
    <property type="entry name" value="UDP-Glycosyltransferase/glycogen phosphorylase"/>
    <property type="match status" value="1"/>
</dbReference>
<keyword evidence="6" id="KW-0119">Carbohydrate metabolism</keyword>
<name>A0ABR9HYI0_9PSEU</name>
<dbReference type="PANTHER" id="PTHR47779">
    <property type="entry name" value="SYNTHASE (CCG-9), PUTATIVE (AFU_ORTHOLOGUE AFUA_3G12100)-RELATED"/>
    <property type="match status" value="1"/>
</dbReference>
<accession>A0ABR9HYI0</accession>
<keyword evidence="10" id="KW-1185">Reference proteome</keyword>
<dbReference type="RefSeq" id="WP_086859132.1">
    <property type="nucleotide sequence ID" value="NZ_JADBEG010000001.1"/>
</dbReference>
<organism evidence="9 10">
    <name type="scientific">Amycolatopsis lexingtonensis</name>
    <dbReference type="NCBI Taxonomy" id="218822"/>
    <lineage>
        <taxon>Bacteria</taxon>
        <taxon>Bacillati</taxon>
        <taxon>Actinomycetota</taxon>
        <taxon>Actinomycetes</taxon>
        <taxon>Pseudonocardiales</taxon>
        <taxon>Pseudonocardiaceae</taxon>
        <taxon>Amycolatopsis</taxon>
    </lineage>
</organism>
<sequence length="496" mass="53378">MITPGPAPAGSLLVPVPVGRLALERFEPLVGEQVYHRLLDRFARGRELLGDHVMWHVNSTARGGGVAEMLHSLLAYGRGAGIEQRWLAVAGTAPYFAVTKRLHNNLHGAPGDGLPLDGEAREVYESFTRAAGEELANRLSPGDVVLLHDPQTAGMVPVLSGLGVPVVWRSHVGIDHATPVTLRAWEFLRGYVRQADAYVFSRRQHVWADLDPAKTAVIAPSIDAFSAKNQDLAEDRVSAILAAAGVQDGAPAAEPVFTRFDGSAARVERLARMTETRRLRPDDTVVAQVSRWDRLKDPLGVIDGFVHHVLPATGAHLVLAGPAVEEVADDPEGGDVLGEAKAYYAALPEHARDHVHLASLPMADLEENAAIVNALQRRAQVVVQKSIAEGFGLTVAEAMWKARPVVASRIGGIQDQLDDGRTGCLVEARDLAAFGRAVTGLVADPGRAAEMGERARLRVRRDFLGTRSFFQYIALYERLVTGRGTPAEVSSPAGYA</sequence>
<dbReference type="Gene3D" id="3.40.50.2000">
    <property type="entry name" value="Glycogen Phosphorylase B"/>
    <property type="match status" value="2"/>
</dbReference>
<dbReference type="PANTHER" id="PTHR47779:SF1">
    <property type="entry name" value="SYNTHASE (CCG-9), PUTATIVE (AFU_ORTHOLOGUE AFUA_3G12100)-RELATED"/>
    <property type="match status" value="1"/>
</dbReference>
<gene>
    <name evidence="9" type="ORF">H4696_002857</name>
</gene>
<dbReference type="InterPro" id="IPR052078">
    <property type="entry name" value="Trehalose_Metab_GTase"/>
</dbReference>
<feature type="domain" description="Glycosyl transferase family 1" evidence="7">
    <location>
        <begin position="281"/>
        <end position="457"/>
    </location>
</feature>
<feature type="domain" description="Trehalose synthase N-terminal" evidence="8">
    <location>
        <begin position="56"/>
        <end position="205"/>
    </location>
</feature>
<proteinExistence type="inferred from homology"/>
<comment type="subunit">
    <text evidence="2">Homodimer.</text>
</comment>